<evidence type="ECO:0000259" key="3">
    <source>
        <dbReference type="PROSITE" id="PS50041"/>
    </source>
</evidence>
<dbReference type="PROSITE" id="PS00615">
    <property type="entry name" value="C_TYPE_LECTIN_1"/>
    <property type="match status" value="1"/>
</dbReference>
<accession>A0A3B4VBG1</accession>
<dbReference type="Ensembl" id="ENSSDUT00000028470.1">
    <property type="protein sequence ID" value="ENSSDUP00000027979.1"/>
    <property type="gene ID" value="ENSSDUG00000020228.1"/>
</dbReference>
<dbReference type="InterPro" id="IPR018378">
    <property type="entry name" value="C-type_lectin_CS"/>
</dbReference>
<feature type="chain" id="PRO_5017334150" description="C-type lectin domain-containing protein" evidence="2">
    <location>
        <begin position="21"/>
        <end position="334"/>
    </location>
</feature>
<keyword evidence="5" id="KW-1185">Reference proteome</keyword>
<reference evidence="4" key="2">
    <citation type="submission" date="2025-09" db="UniProtKB">
        <authorList>
            <consortium name="Ensembl"/>
        </authorList>
    </citation>
    <scope>IDENTIFICATION</scope>
</reference>
<keyword evidence="2" id="KW-0732">Signal</keyword>
<organism evidence="4 5">
    <name type="scientific">Seriola dumerili</name>
    <name type="common">Greater amberjack</name>
    <name type="synonym">Caranx dumerili</name>
    <dbReference type="NCBI Taxonomy" id="41447"/>
    <lineage>
        <taxon>Eukaryota</taxon>
        <taxon>Metazoa</taxon>
        <taxon>Chordata</taxon>
        <taxon>Craniata</taxon>
        <taxon>Vertebrata</taxon>
        <taxon>Euteleostomi</taxon>
        <taxon>Actinopterygii</taxon>
        <taxon>Neopterygii</taxon>
        <taxon>Teleostei</taxon>
        <taxon>Neoteleostei</taxon>
        <taxon>Acanthomorphata</taxon>
        <taxon>Carangaria</taxon>
        <taxon>Carangiformes</taxon>
        <taxon>Carangidae</taxon>
        <taxon>Seriola</taxon>
    </lineage>
</organism>
<name>A0A3B4VBG1_SERDU</name>
<dbReference type="OMA" id="SICYSAT"/>
<keyword evidence="1" id="KW-1015">Disulfide bond</keyword>
<dbReference type="Gene3D" id="3.10.100.10">
    <property type="entry name" value="Mannose-Binding Protein A, subunit A"/>
    <property type="match status" value="2"/>
</dbReference>
<feature type="domain" description="C-type lectin" evidence="3">
    <location>
        <begin position="23"/>
        <end position="133"/>
    </location>
</feature>
<dbReference type="InterPro" id="IPR016187">
    <property type="entry name" value="CTDL_fold"/>
</dbReference>
<evidence type="ECO:0000313" key="4">
    <source>
        <dbReference type="Ensembl" id="ENSSDUP00000027979.1"/>
    </source>
</evidence>
<reference evidence="4" key="1">
    <citation type="submission" date="2025-08" db="UniProtKB">
        <authorList>
            <consortium name="Ensembl"/>
        </authorList>
    </citation>
    <scope>IDENTIFICATION</scope>
</reference>
<dbReference type="SUPFAM" id="SSF56436">
    <property type="entry name" value="C-type lectin-like"/>
    <property type="match status" value="2"/>
</dbReference>
<proteinExistence type="predicted"/>
<evidence type="ECO:0000313" key="5">
    <source>
        <dbReference type="Proteomes" id="UP000261420"/>
    </source>
</evidence>
<feature type="signal peptide" evidence="2">
    <location>
        <begin position="1"/>
        <end position="20"/>
    </location>
</feature>
<dbReference type="InterPro" id="IPR001304">
    <property type="entry name" value="C-type_lectin-like"/>
</dbReference>
<dbReference type="GeneTree" id="ENSGT01110000267425"/>
<dbReference type="InterPro" id="IPR016186">
    <property type="entry name" value="C-type_lectin-like/link_sf"/>
</dbReference>
<evidence type="ECO:0000256" key="1">
    <source>
        <dbReference type="ARBA" id="ARBA00023157"/>
    </source>
</evidence>
<evidence type="ECO:0000256" key="2">
    <source>
        <dbReference type="SAM" id="SignalP"/>
    </source>
</evidence>
<dbReference type="SMART" id="SM00034">
    <property type="entry name" value="CLECT"/>
    <property type="match status" value="2"/>
</dbReference>
<dbReference type="Proteomes" id="UP000261420">
    <property type="component" value="Unplaced"/>
</dbReference>
<dbReference type="AlphaFoldDB" id="A0A3B4VBG1"/>
<sequence>MKRSGLVLLLLSGYVSVCLQTDYMVKRFHLVVKFVSWHQARSYCRQHYKDLATIVDSASNAEVSDIAKMGTYWIGLHQSNWRWSQVEYVVQMDTLWNNSWDEGEPRDGKCVAISGQGRWAVRDCEDKHPFSCYSGAANRHILQSHPMTWSEAQSYCRSKYTDLSSIRIQEDNDEISSLLQFVTDSVNGTVNGTMAWIGLQRYVWMWSDGSDASYMPWGPGMPVGLTYCVTTKTYTLPATWYSQSCHKASAFVCYTEVRQSVLRSVKVRLSRGSADLDDPTLQDSIQQQLQQKLEERGMTKEVKLRWKTQPDGKVFHREEKEGGHCEEGDVCVTV</sequence>
<dbReference type="PANTHER" id="PTHR45784:SF3">
    <property type="entry name" value="C-TYPE LECTIN DOMAIN FAMILY 4 MEMBER K-LIKE-RELATED"/>
    <property type="match status" value="1"/>
</dbReference>
<dbReference type="PROSITE" id="PS50041">
    <property type="entry name" value="C_TYPE_LECTIN_2"/>
    <property type="match status" value="2"/>
</dbReference>
<dbReference type="Pfam" id="PF00059">
    <property type="entry name" value="Lectin_C"/>
    <property type="match status" value="2"/>
</dbReference>
<dbReference type="PANTHER" id="PTHR45784">
    <property type="entry name" value="C-TYPE LECTIN DOMAIN FAMILY 20 MEMBER A-RELATED"/>
    <property type="match status" value="1"/>
</dbReference>
<feature type="domain" description="C-type lectin" evidence="3">
    <location>
        <begin position="128"/>
        <end position="254"/>
    </location>
</feature>
<protein>
    <recommendedName>
        <fullName evidence="3">C-type lectin domain-containing protein</fullName>
    </recommendedName>
</protein>